<dbReference type="AlphaFoldDB" id="A0A0D0BPT9"/>
<feature type="transmembrane region" description="Helical" evidence="1">
    <location>
        <begin position="178"/>
        <end position="199"/>
    </location>
</feature>
<dbReference type="EMBL" id="KN834859">
    <property type="protein sequence ID" value="KIK51619.1"/>
    <property type="molecule type" value="Genomic_DNA"/>
</dbReference>
<keyword evidence="3" id="KW-1185">Reference proteome</keyword>
<reference evidence="2 3" key="1">
    <citation type="submission" date="2014-04" db="EMBL/GenBank/DDBJ databases">
        <title>Evolutionary Origins and Diversification of the Mycorrhizal Mutualists.</title>
        <authorList>
            <consortium name="DOE Joint Genome Institute"/>
            <consortium name="Mycorrhizal Genomics Consortium"/>
            <person name="Kohler A."/>
            <person name="Kuo A."/>
            <person name="Nagy L.G."/>
            <person name="Floudas D."/>
            <person name="Copeland A."/>
            <person name="Barry K.W."/>
            <person name="Cichocki N."/>
            <person name="Veneault-Fourrey C."/>
            <person name="LaButti K."/>
            <person name="Lindquist E.A."/>
            <person name="Lipzen A."/>
            <person name="Lundell T."/>
            <person name="Morin E."/>
            <person name="Murat C."/>
            <person name="Riley R."/>
            <person name="Ohm R."/>
            <person name="Sun H."/>
            <person name="Tunlid A."/>
            <person name="Henrissat B."/>
            <person name="Grigoriev I.V."/>
            <person name="Hibbett D.S."/>
            <person name="Martin F."/>
        </authorList>
    </citation>
    <scope>NUCLEOTIDE SEQUENCE [LARGE SCALE GENOMIC DNA]</scope>
    <source>
        <strain evidence="2 3">FD-317 M1</strain>
    </source>
</reference>
<name>A0A0D0BPT9_9AGAR</name>
<feature type="transmembrane region" description="Helical" evidence="1">
    <location>
        <begin position="219"/>
        <end position="239"/>
    </location>
</feature>
<protein>
    <submittedName>
        <fullName evidence="2">Uncharacterized protein</fullName>
    </submittedName>
</protein>
<proteinExistence type="predicted"/>
<feature type="transmembrane region" description="Helical" evidence="1">
    <location>
        <begin position="12"/>
        <end position="37"/>
    </location>
</feature>
<dbReference type="HOGENOM" id="CLU_044614_9_3_1"/>
<gene>
    <name evidence="2" type="ORF">GYMLUDRAFT_78125</name>
</gene>
<dbReference type="Proteomes" id="UP000053593">
    <property type="component" value="Unassembled WGS sequence"/>
</dbReference>
<dbReference type="OrthoDB" id="2744793at2759"/>
<evidence type="ECO:0000313" key="2">
    <source>
        <dbReference type="EMBL" id="KIK51619.1"/>
    </source>
</evidence>
<evidence type="ECO:0000256" key="1">
    <source>
        <dbReference type="SAM" id="Phobius"/>
    </source>
</evidence>
<sequence>MASTSFDYLTWSYRSLCGLITESVLYGIYIALFSYAIRQLWFRDNDRTHARLMTLFTLMLMFLMSTTLWTLDIVDSMRGQKEVFLNPNGTIDERADEYQKELNTRIIVQTTIFSAEYLIGDTVVAWRACALWGYSKKVMFLPVLFLTSATVLISFFVGCLGKTNWAFLEGESKTCANAYLGVFFLSIATNVVATSLIAAKAWMHHRLLLSASAEQKSRVMKVLVLLVESGFIYLLIWAAKSMGAFGNLPEANAQFTVNMLNMMGNQIVGLYPTLLVILVRMQLSAFKAAEVERYNNWGKSVAAERGNESRRMEDGMIFASPTETLAVGTSTTSSWPTNLTLLGSEAAGESHPS</sequence>
<keyword evidence="1" id="KW-1133">Transmembrane helix</keyword>
<organism evidence="2 3">
    <name type="scientific">Collybiopsis luxurians FD-317 M1</name>
    <dbReference type="NCBI Taxonomy" id="944289"/>
    <lineage>
        <taxon>Eukaryota</taxon>
        <taxon>Fungi</taxon>
        <taxon>Dikarya</taxon>
        <taxon>Basidiomycota</taxon>
        <taxon>Agaricomycotina</taxon>
        <taxon>Agaricomycetes</taxon>
        <taxon>Agaricomycetidae</taxon>
        <taxon>Agaricales</taxon>
        <taxon>Marasmiineae</taxon>
        <taxon>Omphalotaceae</taxon>
        <taxon>Collybiopsis</taxon>
        <taxon>Collybiopsis luxurians</taxon>
    </lineage>
</organism>
<feature type="transmembrane region" description="Helical" evidence="1">
    <location>
        <begin position="49"/>
        <end position="71"/>
    </location>
</feature>
<evidence type="ECO:0000313" key="3">
    <source>
        <dbReference type="Proteomes" id="UP000053593"/>
    </source>
</evidence>
<feature type="transmembrane region" description="Helical" evidence="1">
    <location>
        <begin position="138"/>
        <end position="158"/>
    </location>
</feature>
<feature type="transmembrane region" description="Helical" evidence="1">
    <location>
        <begin position="259"/>
        <end position="279"/>
    </location>
</feature>
<accession>A0A0D0BPT9</accession>
<keyword evidence="1" id="KW-0812">Transmembrane</keyword>
<keyword evidence="1" id="KW-0472">Membrane</keyword>